<evidence type="ECO:0000313" key="2">
    <source>
        <dbReference type="Proteomes" id="UP001060215"/>
    </source>
</evidence>
<evidence type="ECO:0000313" key="1">
    <source>
        <dbReference type="EMBL" id="KAI8007464.1"/>
    </source>
</evidence>
<gene>
    <name evidence="1" type="ORF">LOK49_LG07G01052</name>
</gene>
<dbReference type="EMBL" id="CM045764">
    <property type="protein sequence ID" value="KAI8007464.1"/>
    <property type="molecule type" value="Genomic_DNA"/>
</dbReference>
<organism evidence="1 2">
    <name type="scientific">Camellia lanceoleosa</name>
    <dbReference type="NCBI Taxonomy" id="1840588"/>
    <lineage>
        <taxon>Eukaryota</taxon>
        <taxon>Viridiplantae</taxon>
        <taxon>Streptophyta</taxon>
        <taxon>Embryophyta</taxon>
        <taxon>Tracheophyta</taxon>
        <taxon>Spermatophyta</taxon>
        <taxon>Magnoliopsida</taxon>
        <taxon>eudicotyledons</taxon>
        <taxon>Gunneridae</taxon>
        <taxon>Pentapetalae</taxon>
        <taxon>asterids</taxon>
        <taxon>Ericales</taxon>
        <taxon>Theaceae</taxon>
        <taxon>Camellia</taxon>
    </lineage>
</organism>
<sequence length="69" mass="7234">MLEGNHFVVKKAESTASCETVVGVNSGDTCISIAKASQLTIDFFISINPNVNCKALFVGQWVCAAGSPN</sequence>
<keyword evidence="2" id="KW-1185">Reference proteome</keyword>
<dbReference type="Proteomes" id="UP001060215">
    <property type="component" value="Chromosome 7"/>
</dbReference>
<protein>
    <submittedName>
        <fullName evidence="1">Uncharacterized protein</fullName>
    </submittedName>
</protein>
<accession>A0ACC0H3A9</accession>
<reference evidence="1 2" key="1">
    <citation type="journal article" date="2022" name="Plant J.">
        <title>Chromosome-level genome of Camellia lanceoleosa provides a valuable resource for understanding genome evolution and self-incompatibility.</title>
        <authorList>
            <person name="Gong W."/>
            <person name="Xiao S."/>
            <person name="Wang L."/>
            <person name="Liao Z."/>
            <person name="Chang Y."/>
            <person name="Mo W."/>
            <person name="Hu G."/>
            <person name="Li W."/>
            <person name="Zhao G."/>
            <person name="Zhu H."/>
            <person name="Hu X."/>
            <person name="Ji K."/>
            <person name="Xiang X."/>
            <person name="Song Q."/>
            <person name="Yuan D."/>
            <person name="Jin S."/>
            <person name="Zhang L."/>
        </authorList>
    </citation>
    <scope>NUCLEOTIDE SEQUENCE [LARGE SCALE GENOMIC DNA]</scope>
    <source>
        <strain evidence="1">SQ_2022a</strain>
    </source>
</reference>
<proteinExistence type="predicted"/>
<comment type="caution">
    <text evidence="1">The sequence shown here is derived from an EMBL/GenBank/DDBJ whole genome shotgun (WGS) entry which is preliminary data.</text>
</comment>
<name>A0ACC0H3A9_9ERIC</name>